<dbReference type="Gene3D" id="2.40.240.10">
    <property type="entry name" value="Ribosomal Protein L25, Chain P"/>
    <property type="match status" value="1"/>
</dbReference>
<feature type="domain" description="Large ribosomal subunit protein bL25 beta" evidence="8">
    <location>
        <begin position="99"/>
        <end position="181"/>
    </location>
</feature>
<keyword evidence="10" id="KW-1185">Reference proteome</keyword>
<keyword evidence="1 5" id="KW-0699">rRNA-binding</keyword>
<keyword evidence="2 5" id="KW-0694">RNA-binding</keyword>
<evidence type="ECO:0000256" key="1">
    <source>
        <dbReference type="ARBA" id="ARBA00022730"/>
    </source>
</evidence>
<dbReference type="RefSeq" id="WP_113808151.1">
    <property type="nucleotide sequence ID" value="NZ_QOCW01000032.1"/>
</dbReference>
<comment type="function">
    <text evidence="5">This is one of the proteins that binds to the 5S RNA in the ribosome where it forms part of the central protuberance.</text>
</comment>
<dbReference type="SUPFAM" id="SSF50715">
    <property type="entry name" value="Ribosomal protein L25-like"/>
    <property type="match status" value="1"/>
</dbReference>
<evidence type="ECO:0000313" key="10">
    <source>
        <dbReference type="Proteomes" id="UP000253314"/>
    </source>
</evidence>
<protein>
    <recommendedName>
        <fullName evidence="5">Large ribosomal subunit protein bL25</fullName>
    </recommendedName>
    <alternativeName>
        <fullName evidence="5">General stress protein CTC</fullName>
    </alternativeName>
</protein>
<proteinExistence type="inferred from homology"/>
<feature type="domain" description="Large ribosomal subunit protein bL25 L25" evidence="7">
    <location>
        <begin position="5"/>
        <end position="91"/>
    </location>
</feature>
<dbReference type="AlphaFoldDB" id="A0A366XMR2"/>
<dbReference type="InterPro" id="IPR020056">
    <property type="entry name" value="Rbsml_bL25/Gln-tRNA_synth_N"/>
</dbReference>
<accession>A0A366XMR2</accession>
<evidence type="ECO:0000256" key="5">
    <source>
        <dbReference type="HAMAP-Rule" id="MF_01334"/>
    </source>
</evidence>
<keyword evidence="3 5" id="KW-0689">Ribosomal protein</keyword>
<dbReference type="GO" id="GO:0008097">
    <property type="term" value="F:5S rRNA binding"/>
    <property type="evidence" value="ECO:0007669"/>
    <property type="project" value="InterPro"/>
</dbReference>
<dbReference type="GO" id="GO:0003735">
    <property type="term" value="F:structural constituent of ribosome"/>
    <property type="evidence" value="ECO:0007669"/>
    <property type="project" value="InterPro"/>
</dbReference>
<gene>
    <name evidence="5" type="primary">rplY</name>
    <name evidence="5" type="synonym">ctc</name>
    <name evidence="9" type="ORF">DS031_20975</name>
</gene>
<comment type="subunit">
    <text evidence="5">Part of the 50S ribosomal subunit; part of the 5S rRNA/L5/L18/L25 subcomplex. Contacts the 5S rRNA. Binds to the 5S rRNA independently of L5 and L18.</text>
</comment>
<dbReference type="Pfam" id="PF01386">
    <property type="entry name" value="Ribosomal_L25p"/>
    <property type="match status" value="1"/>
</dbReference>
<dbReference type="HAMAP" id="MF_01334">
    <property type="entry name" value="Ribosomal_bL25_CTC"/>
    <property type="match status" value="1"/>
</dbReference>
<dbReference type="CDD" id="cd00495">
    <property type="entry name" value="Ribosomal_L25_TL5_CTC"/>
    <property type="match status" value="1"/>
</dbReference>
<comment type="similarity">
    <text evidence="5">Belongs to the bacterial ribosomal protein bL25 family. CTC subfamily.</text>
</comment>
<dbReference type="NCBIfam" id="NF004133">
    <property type="entry name" value="PRK05618.2-4"/>
    <property type="match status" value="1"/>
</dbReference>
<evidence type="ECO:0000256" key="2">
    <source>
        <dbReference type="ARBA" id="ARBA00022884"/>
    </source>
</evidence>
<evidence type="ECO:0000256" key="4">
    <source>
        <dbReference type="ARBA" id="ARBA00023274"/>
    </source>
</evidence>
<dbReference type="NCBIfam" id="TIGR00731">
    <property type="entry name" value="bL25_bact_ctc"/>
    <property type="match status" value="1"/>
</dbReference>
<comment type="caution">
    <text evidence="9">The sequence shown here is derived from an EMBL/GenBank/DDBJ whole genome shotgun (WGS) entry which is preliminary data.</text>
</comment>
<name>A0A366XMR2_9BACI</name>
<dbReference type="InterPro" id="IPR029751">
    <property type="entry name" value="Ribosomal_L25_dom"/>
</dbReference>
<organism evidence="9 10">
    <name type="scientific">Bacillus taeanensis</name>
    <dbReference type="NCBI Taxonomy" id="273032"/>
    <lineage>
        <taxon>Bacteria</taxon>
        <taxon>Bacillati</taxon>
        <taxon>Bacillota</taxon>
        <taxon>Bacilli</taxon>
        <taxon>Bacillales</taxon>
        <taxon>Bacillaceae</taxon>
        <taxon>Bacillus</taxon>
    </lineage>
</organism>
<evidence type="ECO:0000259" key="8">
    <source>
        <dbReference type="Pfam" id="PF14693"/>
    </source>
</evidence>
<dbReference type="Proteomes" id="UP000253314">
    <property type="component" value="Unassembled WGS sequence"/>
</dbReference>
<dbReference type="InterPro" id="IPR011035">
    <property type="entry name" value="Ribosomal_bL25/Gln-tRNA_synth"/>
</dbReference>
<dbReference type="Pfam" id="PF14693">
    <property type="entry name" value="Ribosomal_TL5_C"/>
    <property type="match status" value="1"/>
</dbReference>
<dbReference type="InterPro" id="IPR001021">
    <property type="entry name" value="Ribosomal_bL25_long"/>
</dbReference>
<dbReference type="PANTHER" id="PTHR33284">
    <property type="entry name" value="RIBOSOMAL PROTEIN L25/GLN-TRNA SYNTHETASE, ANTI-CODON-BINDING DOMAIN-CONTAINING PROTEIN"/>
    <property type="match status" value="1"/>
</dbReference>
<dbReference type="EMBL" id="QOCW01000032">
    <property type="protein sequence ID" value="RBW67640.1"/>
    <property type="molecule type" value="Genomic_DNA"/>
</dbReference>
<keyword evidence="4 5" id="KW-0687">Ribonucleoprotein</keyword>
<dbReference type="Gene3D" id="2.170.120.20">
    <property type="entry name" value="Ribosomal protein L25, beta domain"/>
    <property type="match status" value="1"/>
</dbReference>
<dbReference type="InterPro" id="IPR020057">
    <property type="entry name" value="Ribosomal_bL25_b-dom"/>
</dbReference>
<dbReference type="GO" id="GO:0006412">
    <property type="term" value="P:translation"/>
    <property type="evidence" value="ECO:0007669"/>
    <property type="project" value="UniProtKB-UniRule"/>
</dbReference>
<reference evidence="9 10" key="1">
    <citation type="submission" date="2018-07" db="EMBL/GenBank/DDBJ databases">
        <title>Lottiidibacillus patelloidae gen. nov., sp. nov., isolated from the intestinal tract of a marine limpet and the reclassification of B. taeanensis BH030017T, B. algicola KMM 3737T and B. hwajinpoensis SW-72T as genus Lottiidibacillus.</title>
        <authorList>
            <person name="Liu R."/>
            <person name="Huang Z."/>
        </authorList>
    </citation>
    <scope>NUCLEOTIDE SEQUENCE [LARGE SCALE GENOMIC DNA]</scope>
    <source>
        <strain evidence="9 10">BH030017</strain>
    </source>
</reference>
<dbReference type="InterPro" id="IPR037121">
    <property type="entry name" value="Ribosomal_bL25_C"/>
</dbReference>
<evidence type="ECO:0000259" key="7">
    <source>
        <dbReference type="Pfam" id="PF01386"/>
    </source>
</evidence>
<evidence type="ECO:0000313" key="9">
    <source>
        <dbReference type="EMBL" id="RBW67640.1"/>
    </source>
</evidence>
<evidence type="ECO:0000256" key="3">
    <source>
        <dbReference type="ARBA" id="ARBA00022980"/>
    </source>
</evidence>
<feature type="region of interest" description="Disordered" evidence="6">
    <location>
        <begin position="181"/>
        <end position="214"/>
    </location>
</feature>
<dbReference type="InterPro" id="IPR020930">
    <property type="entry name" value="Ribosomal_uL5_bac-type"/>
</dbReference>
<feature type="compositionally biased region" description="Acidic residues" evidence="6">
    <location>
        <begin position="190"/>
        <end position="214"/>
    </location>
</feature>
<dbReference type="OrthoDB" id="9790002at2"/>
<evidence type="ECO:0000256" key="6">
    <source>
        <dbReference type="SAM" id="MobiDB-lite"/>
    </source>
</evidence>
<sequence length="214" mass="23390">MSATLKAEIRDTKKSSVLTQIRNNGGIPAVLYGQKKESKPIFVDSPEFLKVYRSVGKNGVITLKVENESHSVMVYDLQKDPLKDAYVHADFYEVDMNQEVDADVPVHLIGESAGSKDGGVTQQLLHEISVRALPAEFPESIDINVEALDIGDTIQIKDIKASGNCEILNDPEEVAVSIIAPTQEGAVAEDKEEAAQQDEPEVIGENSENENNQE</sequence>
<dbReference type="GO" id="GO:0022625">
    <property type="term" value="C:cytosolic large ribosomal subunit"/>
    <property type="evidence" value="ECO:0007669"/>
    <property type="project" value="TreeGrafter"/>
</dbReference>
<dbReference type="PANTHER" id="PTHR33284:SF1">
    <property type="entry name" value="RIBOSOMAL PROTEIN L25_GLN-TRNA SYNTHETASE, ANTI-CODON-BINDING DOMAIN-CONTAINING PROTEIN"/>
    <property type="match status" value="1"/>
</dbReference>